<evidence type="ECO:0000256" key="2">
    <source>
        <dbReference type="ARBA" id="ARBA00022857"/>
    </source>
</evidence>
<feature type="non-terminal residue" evidence="7">
    <location>
        <position position="1"/>
    </location>
</feature>
<dbReference type="InterPro" id="IPR028939">
    <property type="entry name" value="P5C_Rdtase_cat_N"/>
</dbReference>
<feature type="region of interest" description="Disordered" evidence="4">
    <location>
        <begin position="319"/>
        <end position="348"/>
    </location>
</feature>
<evidence type="ECO:0000256" key="3">
    <source>
        <dbReference type="ARBA" id="ARBA00023002"/>
    </source>
</evidence>
<dbReference type="HAMAP" id="MF_01925">
    <property type="entry name" value="P5C_reductase"/>
    <property type="match status" value="1"/>
</dbReference>
<dbReference type="InterPro" id="IPR008927">
    <property type="entry name" value="6-PGluconate_DH-like_C_sf"/>
</dbReference>
<evidence type="ECO:0000313" key="7">
    <source>
        <dbReference type="EMBL" id="KAF9579749.1"/>
    </source>
</evidence>
<name>A0A9P6FQU6_9FUNG</name>
<dbReference type="PANTHER" id="PTHR11645">
    <property type="entry name" value="PYRROLINE-5-CARBOXYLATE REDUCTASE"/>
    <property type="match status" value="1"/>
</dbReference>
<reference evidence="7" key="1">
    <citation type="journal article" date="2020" name="Fungal Divers.">
        <title>Resolving the Mortierellaceae phylogeny through synthesis of multi-gene phylogenetics and phylogenomics.</title>
        <authorList>
            <person name="Vandepol N."/>
            <person name="Liber J."/>
            <person name="Desiro A."/>
            <person name="Na H."/>
            <person name="Kennedy M."/>
            <person name="Barry K."/>
            <person name="Grigoriev I.V."/>
            <person name="Miller A.N."/>
            <person name="O'Donnell K."/>
            <person name="Stajich J.E."/>
            <person name="Bonito G."/>
        </authorList>
    </citation>
    <scope>NUCLEOTIDE SEQUENCE</scope>
    <source>
        <strain evidence="7">KOD1015</strain>
    </source>
</reference>
<keyword evidence="8" id="KW-1185">Reference proteome</keyword>
<organism evidence="7 8">
    <name type="scientific">Lunasporangiospora selenospora</name>
    <dbReference type="NCBI Taxonomy" id="979761"/>
    <lineage>
        <taxon>Eukaryota</taxon>
        <taxon>Fungi</taxon>
        <taxon>Fungi incertae sedis</taxon>
        <taxon>Mucoromycota</taxon>
        <taxon>Mortierellomycotina</taxon>
        <taxon>Mortierellomycetes</taxon>
        <taxon>Mortierellales</taxon>
        <taxon>Mortierellaceae</taxon>
        <taxon>Lunasporangiospora</taxon>
    </lineage>
</organism>
<dbReference type="AlphaFoldDB" id="A0A9P6FQU6"/>
<gene>
    <name evidence="7" type="ORF">BGW38_003873</name>
</gene>
<dbReference type="InterPro" id="IPR036291">
    <property type="entry name" value="NAD(P)-bd_dom_sf"/>
</dbReference>
<dbReference type="EMBL" id="JAABOA010002520">
    <property type="protein sequence ID" value="KAF9579749.1"/>
    <property type="molecule type" value="Genomic_DNA"/>
</dbReference>
<dbReference type="Pfam" id="PF14748">
    <property type="entry name" value="P5CR_dimer"/>
    <property type="match status" value="1"/>
</dbReference>
<evidence type="ECO:0008006" key="9">
    <source>
        <dbReference type="Google" id="ProtNLM"/>
    </source>
</evidence>
<evidence type="ECO:0000259" key="6">
    <source>
        <dbReference type="Pfam" id="PF14748"/>
    </source>
</evidence>
<dbReference type="Gene3D" id="3.40.50.720">
    <property type="entry name" value="NAD(P)-binding Rossmann-like Domain"/>
    <property type="match status" value="1"/>
</dbReference>
<dbReference type="NCBIfam" id="TIGR00112">
    <property type="entry name" value="proC"/>
    <property type="match status" value="1"/>
</dbReference>
<feature type="domain" description="Pyrroline-5-carboxylate reductase dimerisation" evidence="6">
    <location>
        <begin position="214"/>
        <end position="318"/>
    </location>
</feature>
<feature type="domain" description="Pyrroline-5-carboxylate reductase catalytic N-terminal" evidence="5">
    <location>
        <begin position="13"/>
        <end position="140"/>
    </location>
</feature>
<evidence type="ECO:0000259" key="5">
    <source>
        <dbReference type="Pfam" id="PF03807"/>
    </source>
</evidence>
<dbReference type="OrthoDB" id="10263291at2759"/>
<dbReference type="PANTHER" id="PTHR11645:SF0">
    <property type="entry name" value="PYRROLINE-5-CARBOXYLATE REDUCTASE 3"/>
    <property type="match status" value="1"/>
</dbReference>
<dbReference type="SUPFAM" id="SSF48179">
    <property type="entry name" value="6-phosphogluconate dehydrogenase C-terminal domain-like"/>
    <property type="match status" value="1"/>
</dbReference>
<evidence type="ECO:0000256" key="4">
    <source>
        <dbReference type="SAM" id="MobiDB-lite"/>
    </source>
</evidence>
<dbReference type="InterPro" id="IPR029036">
    <property type="entry name" value="P5CR_dimer"/>
</dbReference>
<evidence type="ECO:0000313" key="8">
    <source>
        <dbReference type="Proteomes" id="UP000780801"/>
    </source>
</evidence>
<evidence type="ECO:0000256" key="1">
    <source>
        <dbReference type="ARBA" id="ARBA00005525"/>
    </source>
</evidence>
<dbReference type="InterPro" id="IPR000304">
    <property type="entry name" value="Pyrroline-COOH_reductase"/>
</dbReference>
<dbReference type="Pfam" id="PF03807">
    <property type="entry name" value="F420_oxidored"/>
    <property type="match status" value="1"/>
</dbReference>
<keyword evidence="3" id="KW-0560">Oxidoreductase</keyword>
<proteinExistence type="inferred from homology"/>
<dbReference type="Proteomes" id="UP000780801">
    <property type="component" value="Unassembled WGS sequence"/>
</dbReference>
<dbReference type="GO" id="GO:0004735">
    <property type="term" value="F:pyrroline-5-carboxylate reductase activity"/>
    <property type="evidence" value="ECO:0007669"/>
    <property type="project" value="InterPro"/>
</dbReference>
<protein>
    <recommendedName>
        <fullName evidence="9">Pyrroline-5-carboxylate reductase</fullName>
    </recommendedName>
</protein>
<dbReference type="GO" id="GO:0055129">
    <property type="term" value="P:L-proline biosynthetic process"/>
    <property type="evidence" value="ECO:0007669"/>
    <property type="project" value="TreeGrafter"/>
</dbReference>
<dbReference type="SUPFAM" id="SSF51735">
    <property type="entry name" value="NAD(P)-binding Rossmann-fold domains"/>
    <property type="match status" value="1"/>
</dbReference>
<dbReference type="Gene3D" id="1.10.3730.10">
    <property type="entry name" value="ProC C-terminal domain-like"/>
    <property type="match status" value="1"/>
</dbReference>
<keyword evidence="2" id="KW-0521">NADP</keyword>
<sequence length="348" mass="36077">SMAVATTPAPATRLAVIGGGNMSEAIVGGLLGCGYPLDQCIVSEPTRARGEFLQNKYPGIQVLSGPNANHAAIQGCNASPKTAPTSEGSLFISPTAAAIGSRPADVVILAVKPQVLRPVLADLGPLLRTHKPLVISIAAGVETEAIARFMTGEDPSIASSELPPIIRVMPNTPSLVLEGAAGLYATPDASACQRQLAESIMSAVSKEVSWVEEEQLIDTVTGISGSGPAYFFLMMEAMEEAGVALGMDRETARRLTIQTCLGAAKMAQSSPDDLRTLRVKVTSPQGTTDAAIKTFEAGGFRDLVKKSVTAADHRSKSLAAELGRPLATSPAATSDPNIVGAKEFSNKL</sequence>
<accession>A0A9P6FQU6</accession>
<dbReference type="FunFam" id="1.10.3730.10:FF:000001">
    <property type="entry name" value="Pyrroline-5-carboxylate reductase"/>
    <property type="match status" value="1"/>
</dbReference>
<comment type="similarity">
    <text evidence="1">Belongs to the pyrroline-5-carboxylate reductase family.</text>
</comment>
<comment type="caution">
    <text evidence="7">The sequence shown here is derived from an EMBL/GenBank/DDBJ whole genome shotgun (WGS) entry which is preliminary data.</text>
</comment>